<dbReference type="Gene3D" id="3.40.50.11350">
    <property type="match status" value="1"/>
</dbReference>
<reference evidence="2" key="1">
    <citation type="submission" date="2023-07" db="EMBL/GenBank/DDBJ databases">
        <title>Novel species isolated from saline lakes on Tibetan Plateau.</title>
        <authorList>
            <person name="Lu H."/>
        </authorList>
    </citation>
    <scope>NUCLEOTIDE SEQUENCE [LARGE SCALE GENOMIC DNA]</scope>
    <source>
        <strain evidence="2">CAK8W</strain>
    </source>
</reference>
<name>A0ABS7XKB4_9FLAO</name>
<accession>A0ABS7XKB4</accession>
<dbReference type="EMBL" id="JAIQZE010000012">
    <property type="protein sequence ID" value="MBZ9779429.1"/>
    <property type="molecule type" value="Genomic_DNA"/>
</dbReference>
<proteinExistence type="predicted"/>
<organism evidence="1 2">
    <name type="scientific">Psychroflexus longus</name>
    <dbReference type="NCBI Taxonomy" id="2873596"/>
    <lineage>
        <taxon>Bacteria</taxon>
        <taxon>Pseudomonadati</taxon>
        <taxon>Bacteroidota</taxon>
        <taxon>Flavobacteriia</taxon>
        <taxon>Flavobacteriales</taxon>
        <taxon>Flavobacteriaceae</taxon>
        <taxon>Psychroflexus</taxon>
    </lineage>
</organism>
<keyword evidence="2" id="KW-1185">Reference proteome</keyword>
<comment type="caution">
    <text evidence="1">The sequence shown here is derived from an EMBL/GenBank/DDBJ whole genome shotgun (WGS) entry which is preliminary data.</text>
</comment>
<protein>
    <submittedName>
        <fullName evidence="1">Uncharacterized protein</fullName>
    </submittedName>
</protein>
<dbReference type="RefSeq" id="WP_224461766.1">
    <property type="nucleotide sequence ID" value="NZ_JAIQZE010000012.1"/>
</dbReference>
<evidence type="ECO:0000313" key="2">
    <source>
        <dbReference type="Proteomes" id="UP001199314"/>
    </source>
</evidence>
<sequence>MIKKNKKKVLQSVRLIKLKFKHLTRFGSLKYNYKDENKIIFCVNGWGHHGGWTDRLKGIISTYHFAKKHNFQYKLWYDFPCELNEVLPFNPNLSSSDSDKRYNPLKDRIHYLIDKNNALIVKKLTRKGKNFIYYNIDELNSQSEWRATYKEIFKDNKIVENKVNELLKSNPQNIAFVFRFLNHLGDFKLDRRKGLSKLKKEKIINNYLVKVSKYLGKIEQEEKLNIYAFSDSDIFLTRVTHQFPQIININPLKRNFIHYKNQPKNKAKDTLERTLFDFMFLASCDEIHHFVDHKYLYSSGFPKYASILNNSTYKVTDLESLK</sequence>
<evidence type="ECO:0000313" key="1">
    <source>
        <dbReference type="EMBL" id="MBZ9779429.1"/>
    </source>
</evidence>
<gene>
    <name evidence="1" type="ORF">LB452_10900</name>
</gene>
<dbReference type="Proteomes" id="UP001199314">
    <property type="component" value="Unassembled WGS sequence"/>
</dbReference>